<evidence type="ECO:0000313" key="3">
    <source>
        <dbReference type="Proteomes" id="UP000321562"/>
    </source>
</evidence>
<dbReference type="InterPro" id="IPR009781">
    <property type="entry name" value="DUF1345"/>
</dbReference>
<feature type="transmembrane region" description="Helical" evidence="1">
    <location>
        <begin position="54"/>
        <end position="73"/>
    </location>
</feature>
<feature type="transmembrane region" description="Helical" evidence="1">
    <location>
        <begin position="134"/>
        <end position="154"/>
    </location>
</feature>
<comment type="caution">
    <text evidence="2">The sequence shown here is derived from an EMBL/GenBank/DDBJ whole genome shotgun (WGS) entry which is preliminary data.</text>
</comment>
<dbReference type="Proteomes" id="UP000321562">
    <property type="component" value="Unassembled WGS sequence"/>
</dbReference>
<feature type="transmembrane region" description="Helical" evidence="1">
    <location>
        <begin position="206"/>
        <end position="231"/>
    </location>
</feature>
<keyword evidence="3" id="KW-1185">Reference proteome</keyword>
<dbReference type="EMBL" id="VOPL01000001">
    <property type="protein sequence ID" value="TXB71155.1"/>
    <property type="molecule type" value="Genomic_DNA"/>
</dbReference>
<keyword evidence="1" id="KW-0812">Transmembrane</keyword>
<proteinExistence type="predicted"/>
<dbReference type="AlphaFoldDB" id="A0A5C6SC25"/>
<protein>
    <submittedName>
        <fullName evidence="2">DUF1345 domain-containing protein</fullName>
    </submittedName>
</protein>
<feature type="transmembrane region" description="Helical" evidence="1">
    <location>
        <begin position="94"/>
        <end position="114"/>
    </location>
</feature>
<sequence length="232" mass="25256">MLGQAGRLAADLSSTNACLTMFGDLRRHKRFLGAALFGILIGALLWHWPMTDRILLGADMFFAVFLALTLQALPQKSPSMLRKNSDDVDEGLPIILLIALTAIGLSLFGIIETMRGTTGGSHLRSGLALASIPLGWATLHCVMAFHYAGMWYALTGDGQDRKALDFGPGQPDPDMWDFFYYSFTIGMAAQTADVALRSRHFRKITLMHAVLSFFFNTVIVALAVGAASTLVQ</sequence>
<feature type="transmembrane region" description="Helical" evidence="1">
    <location>
        <begin position="31"/>
        <end position="48"/>
    </location>
</feature>
<name>A0A5C6SC25_9RHOB</name>
<dbReference type="Pfam" id="PF07077">
    <property type="entry name" value="DUF1345"/>
    <property type="match status" value="1"/>
</dbReference>
<organism evidence="2 3">
    <name type="scientific">Paracoccus aurantiacus</name>
    <dbReference type="NCBI Taxonomy" id="2599412"/>
    <lineage>
        <taxon>Bacteria</taxon>
        <taxon>Pseudomonadati</taxon>
        <taxon>Pseudomonadota</taxon>
        <taxon>Alphaproteobacteria</taxon>
        <taxon>Rhodobacterales</taxon>
        <taxon>Paracoccaceae</taxon>
        <taxon>Paracoccus</taxon>
    </lineage>
</organism>
<evidence type="ECO:0000313" key="2">
    <source>
        <dbReference type="EMBL" id="TXB71155.1"/>
    </source>
</evidence>
<reference evidence="2 3" key="1">
    <citation type="submission" date="2019-08" db="EMBL/GenBank/DDBJ databases">
        <authorList>
            <person name="Ye J."/>
        </authorList>
    </citation>
    <scope>NUCLEOTIDE SEQUENCE [LARGE SCALE GENOMIC DNA]</scope>
    <source>
        <strain evidence="2 3">TK008</strain>
    </source>
</reference>
<dbReference type="RefSeq" id="WP_147096653.1">
    <property type="nucleotide sequence ID" value="NZ_JBHUFH010000002.1"/>
</dbReference>
<dbReference type="OrthoDB" id="64737at2"/>
<keyword evidence="1" id="KW-0472">Membrane</keyword>
<accession>A0A5C6SC25</accession>
<keyword evidence="1" id="KW-1133">Transmembrane helix</keyword>
<evidence type="ECO:0000256" key="1">
    <source>
        <dbReference type="SAM" id="Phobius"/>
    </source>
</evidence>
<gene>
    <name evidence="2" type="ORF">FQV27_04720</name>
</gene>